<dbReference type="eggNOG" id="ENOG502QYMI">
    <property type="taxonomic scope" value="Eukaryota"/>
</dbReference>
<dbReference type="InParanoid" id="B7GD95"/>
<dbReference type="KEGG" id="pti:PHATRDRAFT_50194"/>
<name>B7GD95_PHATC</name>
<protein>
    <recommendedName>
        <fullName evidence="1">F-box domain-containing protein</fullName>
    </recommendedName>
</protein>
<dbReference type="SUPFAM" id="SSF81383">
    <property type="entry name" value="F-box domain"/>
    <property type="match status" value="1"/>
</dbReference>
<dbReference type="SMART" id="SM00256">
    <property type="entry name" value="FBOX"/>
    <property type="match status" value="1"/>
</dbReference>
<dbReference type="InterPro" id="IPR001810">
    <property type="entry name" value="F-box_dom"/>
</dbReference>
<dbReference type="PaxDb" id="2850-Phatr50194"/>
<keyword evidence="3" id="KW-1185">Reference proteome</keyword>
<evidence type="ECO:0000259" key="1">
    <source>
        <dbReference type="PROSITE" id="PS50181"/>
    </source>
</evidence>
<dbReference type="OrthoDB" id="46365at2759"/>
<proteinExistence type="predicted"/>
<organism evidence="2 3">
    <name type="scientific">Phaeodactylum tricornutum (strain CCAP 1055/1)</name>
    <dbReference type="NCBI Taxonomy" id="556484"/>
    <lineage>
        <taxon>Eukaryota</taxon>
        <taxon>Sar</taxon>
        <taxon>Stramenopiles</taxon>
        <taxon>Ochrophyta</taxon>
        <taxon>Bacillariophyta</taxon>
        <taxon>Bacillariophyceae</taxon>
        <taxon>Bacillariophycidae</taxon>
        <taxon>Naviculales</taxon>
        <taxon>Phaeodactylaceae</taxon>
        <taxon>Phaeodactylum</taxon>
    </lineage>
</organism>
<dbReference type="PANTHER" id="PTHR48218">
    <property type="entry name" value="F-BOX DOMAIN CONTAINING PROTEIN"/>
    <property type="match status" value="1"/>
</dbReference>
<reference evidence="2 3" key="1">
    <citation type="journal article" date="2008" name="Nature">
        <title>The Phaeodactylum genome reveals the evolutionary history of diatom genomes.</title>
        <authorList>
            <person name="Bowler C."/>
            <person name="Allen A.E."/>
            <person name="Badger J.H."/>
            <person name="Grimwood J."/>
            <person name="Jabbari K."/>
            <person name="Kuo A."/>
            <person name="Maheswari U."/>
            <person name="Martens C."/>
            <person name="Maumus F."/>
            <person name="Otillar R.P."/>
            <person name="Rayko E."/>
            <person name="Salamov A."/>
            <person name="Vandepoele K."/>
            <person name="Beszteri B."/>
            <person name="Gruber A."/>
            <person name="Heijde M."/>
            <person name="Katinka M."/>
            <person name="Mock T."/>
            <person name="Valentin K."/>
            <person name="Verret F."/>
            <person name="Berges J.A."/>
            <person name="Brownlee C."/>
            <person name="Cadoret J.P."/>
            <person name="Chiovitti A."/>
            <person name="Choi C.J."/>
            <person name="Coesel S."/>
            <person name="De Martino A."/>
            <person name="Detter J.C."/>
            <person name="Durkin C."/>
            <person name="Falciatore A."/>
            <person name="Fournet J."/>
            <person name="Haruta M."/>
            <person name="Huysman M.J."/>
            <person name="Jenkins B.D."/>
            <person name="Jiroutova K."/>
            <person name="Jorgensen R.E."/>
            <person name="Joubert Y."/>
            <person name="Kaplan A."/>
            <person name="Kroger N."/>
            <person name="Kroth P.G."/>
            <person name="La Roche J."/>
            <person name="Lindquist E."/>
            <person name="Lommer M."/>
            <person name="Martin-Jezequel V."/>
            <person name="Lopez P.J."/>
            <person name="Lucas S."/>
            <person name="Mangogna M."/>
            <person name="McGinnis K."/>
            <person name="Medlin L.K."/>
            <person name="Montsant A."/>
            <person name="Oudot-Le Secq M.P."/>
            <person name="Napoli C."/>
            <person name="Obornik M."/>
            <person name="Parker M.S."/>
            <person name="Petit J.L."/>
            <person name="Porcel B.M."/>
            <person name="Poulsen N."/>
            <person name="Robison M."/>
            <person name="Rychlewski L."/>
            <person name="Rynearson T.A."/>
            <person name="Schmutz J."/>
            <person name="Shapiro H."/>
            <person name="Siaut M."/>
            <person name="Stanley M."/>
            <person name="Sussman M.R."/>
            <person name="Taylor A.R."/>
            <person name="Vardi A."/>
            <person name="von Dassow P."/>
            <person name="Vyverman W."/>
            <person name="Willis A."/>
            <person name="Wyrwicz L.S."/>
            <person name="Rokhsar D.S."/>
            <person name="Weissenbach J."/>
            <person name="Armbrust E.V."/>
            <person name="Green B.R."/>
            <person name="Van de Peer Y."/>
            <person name="Grigoriev I.V."/>
        </authorList>
    </citation>
    <scope>NUCLEOTIDE SEQUENCE [LARGE SCALE GENOMIC DNA]</scope>
    <source>
        <strain evidence="2 3">CCAP 1055/1</strain>
    </source>
</reference>
<dbReference type="AlphaFoldDB" id="B7GD95"/>
<dbReference type="EMBL" id="CM000629">
    <property type="protein sequence ID" value="EEC43537.1"/>
    <property type="molecule type" value="Genomic_DNA"/>
</dbReference>
<accession>B7GD95</accession>
<feature type="domain" description="F-box" evidence="1">
    <location>
        <begin position="32"/>
        <end position="79"/>
    </location>
</feature>
<evidence type="ECO:0000313" key="2">
    <source>
        <dbReference type="EMBL" id="EEC43537.1"/>
    </source>
</evidence>
<dbReference type="RefSeq" id="XP_002185090.1">
    <property type="nucleotide sequence ID" value="XM_002185054.1"/>
</dbReference>
<dbReference type="Gene3D" id="1.20.1280.50">
    <property type="match status" value="1"/>
</dbReference>
<gene>
    <name evidence="2" type="ORF">PHATRDRAFT_50194</name>
</gene>
<dbReference type="Proteomes" id="UP000000759">
    <property type="component" value="Chromosome 27"/>
</dbReference>
<dbReference type="InterPro" id="IPR036047">
    <property type="entry name" value="F-box-like_dom_sf"/>
</dbReference>
<dbReference type="Pfam" id="PF12937">
    <property type="entry name" value="F-box-like"/>
    <property type="match status" value="1"/>
</dbReference>
<reference evidence="3" key="2">
    <citation type="submission" date="2008-08" db="EMBL/GenBank/DDBJ databases">
        <authorList>
            <consortium name="Diatom Consortium"/>
            <person name="Grigoriev I."/>
            <person name="Grimwood J."/>
            <person name="Kuo A."/>
            <person name="Otillar R.P."/>
            <person name="Salamov A."/>
            <person name="Detter J.C."/>
            <person name="Lindquist E."/>
            <person name="Shapiro H."/>
            <person name="Lucas S."/>
            <person name="Glavina del Rio T."/>
            <person name="Pitluck S."/>
            <person name="Rokhsar D."/>
            <person name="Bowler C."/>
        </authorList>
    </citation>
    <scope>GENOME REANNOTATION</scope>
    <source>
        <strain evidence="3">CCAP 1055/1</strain>
    </source>
</reference>
<dbReference type="PANTHER" id="PTHR48218:SF3">
    <property type="entry name" value="OS07G0170800 PROTEIN"/>
    <property type="match status" value="1"/>
</dbReference>
<dbReference type="PROSITE" id="PS50181">
    <property type="entry name" value="FBOX"/>
    <property type="match status" value="1"/>
</dbReference>
<dbReference type="GeneID" id="7198887"/>
<sequence length="314" mass="35806">MSIRATKRVKLHDNKNVSDRKQKSFGLDLPQSNILASLPEDLVCRVTNFLDARTLVAFGATCRSFHDLSQKNAAGWDNLCEVLWRSKVHVCAAARAHPSRKESYLRSIRDAQTRQSITIDELCYDIETRRGTIWSFRFKESAGDEWTNLDPWYYGQPCRKMVFLKDGTVQEFSGNTNRDNSNDSHDRMSAAPQLAPPLFDFGFERLAADNHPVPFLAAHGREGPRVRVGNDAVENLIDRPVNMTWRFLSRPMDLPPRPNGSYLRFNVGGRDVPTYVIRRSPTGNWGFVMESCWGLYGSFELPPQRISSAHQQRS</sequence>
<dbReference type="HOGENOM" id="CLU_695361_0_0_1"/>
<evidence type="ECO:0000313" key="3">
    <source>
        <dbReference type="Proteomes" id="UP000000759"/>
    </source>
</evidence>